<dbReference type="Proteomes" id="UP000001064">
    <property type="component" value="Unassembled WGS sequence"/>
</dbReference>
<evidence type="ECO:0000313" key="2">
    <source>
        <dbReference type="Proteomes" id="UP000001064"/>
    </source>
</evidence>
<accession>F1A0K3</accession>
<dbReference type="RefSeq" id="XP_003293196.1">
    <property type="nucleotide sequence ID" value="XM_003293148.1"/>
</dbReference>
<dbReference type="AlphaFoldDB" id="F1A0K3"/>
<reference evidence="2" key="1">
    <citation type="journal article" date="2011" name="Genome Biol.">
        <title>Comparative genomics of the social amoebae Dictyostelium discoideum and Dictyostelium purpureum.</title>
        <authorList>
            <consortium name="US DOE Joint Genome Institute (JGI-PGF)"/>
            <person name="Sucgang R."/>
            <person name="Kuo A."/>
            <person name="Tian X."/>
            <person name="Salerno W."/>
            <person name="Parikh A."/>
            <person name="Feasley C.L."/>
            <person name="Dalin E."/>
            <person name="Tu H."/>
            <person name="Huang E."/>
            <person name="Barry K."/>
            <person name="Lindquist E."/>
            <person name="Shapiro H."/>
            <person name="Bruce D."/>
            <person name="Schmutz J."/>
            <person name="Salamov A."/>
            <person name="Fey P."/>
            <person name="Gaudet P."/>
            <person name="Anjard C."/>
            <person name="Babu M.M."/>
            <person name="Basu S."/>
            <person name="Bushmanova Y."/>
            <person name="van der Wel H."/>
            <person name="Katoh-Kurasawa M."/>
            <person name="Dinh C."/>
            <person name="Coutinho P.M."/>
            <person name="Saito T."/>
            <person name="Elias M."/>
            <person name="Schaap P."/>
            <person name="Kay R.R."/>
            <person name="Henrissat B."/>
            <person name="Eichinger L."/>
            <person name="Rivero F."/>
            <person name="Putnam N.H."/>
            <person name="West C.M."/>
            <person name="Loomis W.F."/>
            <person name="Chisholm R.L."/>
            <person name="Shaulsky G."/>
            <person name="Strassmann J.E."/>
            <person name="Queller D.C."/>
            <person name="Kuspa A."/>
            <person name="Grigoriev I.V."/>
        </authorList>
    </citation>
    <scope>NUCLEOTIDE SEQUENCE [LARGE SCALE GENOMIC DNA]</scope>
    <source>
        <strain evidence="2">QSDP1</strain>
    </source>
</reference>
<evidence type="ECO:0000313" key="1">
    <source>
        <dbReference type="EMBL" id="EGC30269.1"/>
    </source>
</evidence>
<dbReference type="KEGG" id="dpp:DICPUDRAFT_158004"/>
<name>F1A0K3_DICPU</name>
<dbReference type="VEuPathDB" id="AmoebaDB:DICPUDRAFT_158004"/>
<dbReference type="InParanoid" id="F1A0K3"/>
<organism evidence="1 2">
    <name type="scientific">Dictyostelium purpureum</name>
    <name type="common">Slime mold</name>
    <dbReference type="NCBI Taxonomy" id="5786"/>
    <lineage>
        <taxon>Eukaryota</taxon>
        <taxon>Amoebozoa</taxon>
        <taxon>Evosea</taxon>
        <taxon>Eumycetozoa</taxon>
        <taxon>Dictyostelia</taxon>
        <taxon>Dictyosteliales</taxon>
        <taxon>Dictyosteliaceae</taxon>
        <taxon>Dictyostelium</taxon>
    </lineage>
</organism>
<dbReference type="GeneID" id="10510825"/>
<dbReference type="EMBL" id="GL871342">
    <property type="protein sequence ID" value="EGC30269.1"/>
    <property type="molecule type" value="Genomic_DNA"/>
</dbReference>
<proteinExistence type="predicted"/>
<gene>
    <name evidence="1" type="ORF">DICPUDRAFT_158004</name>
</gene>
<keyword evidence="2" id="KW-1185">Reference proteome</keyword>
<protein>
    <submittedName>
        <fullName evidence="1">Uncharacterized protein</fullName>
    </submittedName>
</protein>
<sequence length="220" mass="26236">MAPISIFNVEPSIRNHHYNRNQYAQQLNDIENDHINNINDEEDYMDIDEEDFSEGEQPFVDENNIINEKHNKINKINVRINQLDPIKNFSPSIFINIQTDLLEFQIKYSNKDVGQYVRNKFENLIEDTDKVLCENNNKKNNNNNKKEDLRSIFYIQYEMFKLQSCIAGDQDETISKDIRHYYKKMFCKQDSIESSSLYTFLHLLKLYISFLTTVIKNQIN</sequence>